<dbReference type="EMBL" id="JAJFAZ020000005">
    <property type="protein sequence ID" value="KAI5327555.1"/>
    <property type="molecule type" value="Genomic_DNA"/>
</dbReference>
<protein>
    <recommendedName>
        <fullName evidence="3">UBC core domain-containing protein</fullName>
    </recommendedName>
</protein>
<keyword evidence="2" id="KW-1133">Transmembrane helix</keyword>
<evidence type="ECO:0000313" key="4">
    <source>
        <dbReference type="EMBL" id="KAI5327555.1"/>
    </source>
</evidence>
<dbReference type="PANTHER" id="PTHR24067">
    <property type="entry name" value="UBIQUITIN-CONJUGATING ENZYME E2"/>
    <property type="match status" value="1"/>
</dbReference>
<dbReference type="InterPro" id="IPR050113">
    <property type="entry name" value="Ub_conjugating_enzyme"/>
</dbReference>
<sequence length="307" mass="35978">MESFKSEVEEEYNRDSVYLSFRGEDRRHDLIEPFLSSLIQRELEEMQSNPSADFKCLALESNPRDWQFAIRGPNGTEFEGGIYHGQIKIPEEYPNKPPILTLLTENGRFKTQTEIDYNGGYFYLRARKTVRDALLRLIELLPTYPDGALGSVEYDKEERRVLAFKSRLAAPIYGTDERQKLINEIHEYMLSKVPPVPSNRGGDQNDRDRRKRGILTKKRKRKQDINLFYKNTINADNCARVGFFDFEKRLRSLWPCSERAIWCELEYKKKFAGFLRLVMLFISIHAWFLLAIILLIVVGNSALKHRQ</sequence>
<keyword evidence="5" id="KW-1185">Reference proteome</keyword>
<name>A0AAD4VLX8_PRUDU</name>
<gene>
    <name evidence="4" type="ORF">L3X38_026951</name>
</gene>
<proteinExistence type="predicted"/>
<dbReference type="SMART" id="SM00212">
    <property type="entry name" value="UBCc"/>
    <property type="match status" value="1"/>
</dbReference>
<dbReference type="Gene3D" id="3.10.110.10">
    <property type="entry name" value="Ubiquitin Conjugating Enzyme"/>
    <property type="match status" value="1"/>
</dbReference>
<organism evidence="4 5">
    <name type="scientific">Prunus dulcis</name>
    <name type="common">Almond</name>
    <name type="synonym">Amygdalus dulcis</name>
    <dbReference type="NCBI Taxonomy" id="3755"/>
    <lineage>
        <taxon>Eukaryota</taxon>
        <taxon>Viridiplantae</taxon>
        <taxon>Streptophyta</taxon>
        <taxon>Embryophyta</taxon>
        <taxon>Tracheophyta</taxon>
        <taxon>Spermatophyta</taxon>
        <taxon>Magnoliopsida</taxon>
        <taxon>eudicotyledons</taxon>
        <taxon>Gunneridae</taxon>
        <taxon>Pentapetalae</taxon>
        <taxon>rosids</taxon>
        <taxon>fabids</taxon>
        <taxon>Rosales</taxon>
        <taxon>Rosaceae</taxon>
        <taxon>Amygdaloideae</taxon>
        <taxon>Amygdaleae</taxon>
        <taxon>Prunus</taxon>
    </lineage>
</organism>
<evidence type="ECO:0000313" key="5">
    <source>
        <dbReference type="Proteomes" id="UP001054821"/>
    </source>
</evidence>
<evidence type="ECO:0000259" key="3">
    <source>
        <dbReference type="PROSITE" id="PS50127"/>
    </source>
</evidence>
<dbReference type="PROSITE" id="PS50127">
    <property type="entry name" value="UBC_2"/>
    <property type="match status" value="1"/>
</dbReference>
<feature type="domain" description="UBC core" evidence="3">
    <location>
        <begin position="34"/>
        <end position="177"/>
    </location>
</feature>
<comment type="caution">
    <text evidence="4">The sequence shown here is derived from an EMBL/GenBank/DDBJ whole genome shotgun (WGS) entry which is preliminary data.</text>
</comment>
<reference evidence="4 5" key="1">
    <citation type="journal article" date="2022" name="G3 (Bethesda)">
        <title>Whole-genome sequence and methylome profiling of the almond [Prunus dulcis (Mill.) D.A. Webb] cultivar 'Nonpareil'.</title>
        <authorList>
            <person name="D'Amico-Willman K.M."/>
            <person name="Ouma W.Z."/>
            <person name="Meulia T."/>
            <person name="Sideli G.M."/>
            <person name="Gradziel T.M."/>
            <person name="Fresnedo-Ramirez J."/>
        </authorList>
    </citation>
    <scope>NUCLEOTIDE SEQUENCE [LARGE SCALE GENOMIC DNA]</scope>
    <source>
        <strain evidence="4">Clone GOH B32 T37-40</strain>
    </source>
</reference>
<dbReference type="InterPro" id="IPR000608">
    <property type="entry name" value="UBC"/>
</dbReference>
<keyword evidence="2" id="KW-0812">Transmembrane</keyword>
<dbReference type="InterPro" id="IPR016135">
    <property type="entry name" value="UBQ-conjugating_enzyme/RWD"/>
</dbReference>
<accession>A0AAD4VLX8</accession>
<feature type="transmembrane region" description="Helical" evidence="2">
    <location>
        <begin position="277"/>
        <end position="298"/>
    </location>
</feature>
<evidence type="ECO:0000256" key="2">
    <source>
        <dbReference type="SAM" id="Phobius"/>
    </source>
</evidence>
<dbReference type="Pfam" id="PF00179">
    <property type="entry name" value="UQ_con"/>
    <property type="match status" value="1"/>
</dbReference>
<keyword evidence="2" id="KW-0472">Membrane</keyword>
<dbReference type="AlphaFoldDB" id="A0AAD4VLX8"/>
<dbReference type="Proteomes" id="UP001054821">
    <property type="component" value="Chromosome 5"/>
</dbReference>
<evidence type="ECO:0000256" key="1">
    <source>
        <dbReference type="SAM" id="MobiDB-lite"/>
    </source>
</evidence>
<feature type="region of interest" description="Disordered" evidence="1">
    <location>
        <begin position="192"/>
        <end position="214"/>
    </location>
</feature>
<dbReference type="SUPFAM" id="SSF54495">
    <property type="entry name" value="UBC-like"/>
    <property type="match status" value="1"/>
</dbReference>